<gene>
    <name evidence="5" type="ORF">SO694_0039600</name>
</gene>
<dbReference type="EMBL" id="JBBJCI010000401">
    <property type="protein sequence ID" value="KAK7231512.1"/>
    <property type="molecule type" value="Genomic_DNA"/>
</dbReference>
<feature type="compositionally biased region" description="Basic and acidic residues" evidence="4">
    <location>
        <begin position="74"/>
        <end position="90"/>
    </location>
</feature>
<dbReference type="PANTHER" id="PTHR21109:SF0">
    <property type="entry name" value="SMALL RIBOSOMAL SUBUNIT PROTEIN BS21M"/>
    <property type="match status" value="1"/>
</dbReference>
<dbReference type="InterPro" id="IPR001911">
    <property type="entry name" value="Ribosomal_bS21"/>
</dbReference>
<feature type="region of interest" description="Disordered" evidence="4">
    <location>
        <begin position="67"/>
        <end position="126"/>
    </location>
</feature>
<evidence type="ECO:0000313" key="6">
    <source>
        <dbReference type="Proteomes" id="UP001363151"/>
    </source>
</evidence>
<organism evidence="5 6">
    <name type="scientific">Aureococcus anophagefferens</name>
    <name type="common">Harmful bloom alga</name>
    <dbReference type="NCBI Taxonomy" id="44056"/>
    <lineage>
        <taxon>Eukaryota</taxon>
        <taxon>Sar</taxon>
        <taxon>Stramenopiles</taxon>
        <taxon>Ochrophyta</taxon>
        <taxon>Pelagophyceae</taxon>
        <taxon>Pelagomonadales</taxon>
        <taxon>Pelagomonadaceae</taxon>
        <taxon>Aureococcus</taxon>
    </lineage>
</organism>
<dbReference type="PANTHER" id="PTHR21109">
    <property type="entry name" value="MITOCHONDRIAL 28S RIBOSOMAL PROTEIN S21"/>
    <property type="match status" value="1"/>
</dbReference>
<reference evidence="5 6" key="1">
    <citation type="submission" date="2024-03" db="EMBL/GenBank/DDBJ databases">
        <title>Aureococcus anophagefferens CCMP1851 and Kratosvirus quantuckense: Draft genome of a second virus-susceptible host strain in the model system.</title>
        <authorList>
            <person name="Chase E."/>
            <person name="Truchon A.R."/>
            <person name="Schepens W."/>
            <person name="Wilhelm S.W."/>
        </authorList>
    </citation>
    <scope>NUCLEOTIDE SEQUENCE [LARGE SCALE GENOMIC DNA]</scope>
    <source>
        <strain evidence="5 6">CCMP1851</strain>
    </source>
</reference>
<evidence type="ECO:0000256" key="3">
    <source>
        <dbReference type="ARBA" id="ARBA00023274"/>
    </source>
</evidence>
<evidence type="ECO:0000313" key="5">
    <source>
        <dbReference type="EMBL" id="KAK7231512.1"/>
    </source>
</evidence>
<dbReference type="Gene3D" id="1.20.5.1150">
    <property type="entry name" value="Ribosomal protein S8"/>
    <property type="match status" value="1"/>
</dbReference>
<name>A0ABR1FIP7_AURAN</name>
<accession>A0ABR1FIP7</accession>
<dbReference type="Pfam" id="PF01165">
    <property type="entry name" value="Ribosomal_S21"/>
    <property type="match status" value="1"/>
</dbReference>
<comment type="similarity">
    <text evidence="1">Belongs to the bacterial ribosomal protein bS21 family.</text>
</comment>
<dbReference type="Proteomes" id="UP001363151">
    <property type="component" value="Unassembled WGS sequence"/>
</dbReference>
<evidence type="ECO:0000256" key="1">
    <source>
        <dbReference type="ARBA" id="ARBA00006640"/>
    </source>
</evidence>
<feature type="compositionally biased region" description="Basic residues" evidence="4">
    <location>
        <begin position="91"/>
        <end position="108"/>
    </location>
</feature>
<evidence type="ECO:0000256" key="2">
    <source>
        <dbReference type="ARBA" id="ARBA00022980"/>
    </source>
</evidence>
<proteinExistence type="inferred from homology"/>
<dbReference type="NCBIfam" id="TIGR00030">
    <property type="entry name" value="S21p"/>
    <property type="match status" value="1"/>
</dbReference>
<comment type="caution">
    <text evidence="5">The sequence shown here is derived from an EMBL/GenBank/DDBJ whole genome shotgun (WGS) entry which is preliminary data.</text>
</comment>
<protein>
    <submittedName>
        <fullName evidence="5">Glutathione S-transferase</fullName>
    </submittedName>
</protein>
<evidence type="ECO:0000256" key="4">
    <source>
        <dbReference type="SAM" id="MobiDB-lite"/>
    </source>
</evidence>
<keyword evidence="3" id="KW-0687">Ribonucleoprotein</keyword>
<keyword evidence="6" id="KW-1185">Reference proteome</keyword>
<keyword evidence="2" id="KW-0689">Ribosomal protein</keyword>
<dbReference type="InterPro" id="IPR038380">
    <property type="entry name" value="Ribosomal_bS21_sf"/>
</dbReference>
<sequence length="126" mass="14066">MKLLKFAFLGVAAAFAPRSPAPAPLAPVAPASTTALNSIKITVRSGESVDSVIMRLRREVNKSGHLRTLRNKRYHEDAREKKKRKLAEARRKMKFARQRKRRAARRLPARGAVAHRAAPPQVQQGP</sequence>